<feature type="region of interest" description="Disordered" evidence="1">
    <location>
        <begin position="186"/>
        <end position="209"/>
    </location>
</feature>
<feature type="region of interest" description="Disordered" evidence="1">
    <location>
        <begin position="478"/>
        <end position="502"/>
    </location>
</feature>
<dbReference type="AlphaFoldDB" id="A0A484L2F3"/>
<feature type="region of interest" description="Disordered" evidence="1">
    <location>
        <begin position="245"/>
        <end position="284"/>
    </location>
</feature>
<dbReference type="EMBL" id="OOIL02000901">
    <property type="protein sequence ID" value="VFQ70491.1"/>
    <property type="molecule type" value="Genomic_DNA"/>
</dbReference>
<reference evidence="2 3" key="1">
    <citation type="submission" date="2018-04" db="EMBL/GenBank/DDBJ databases">
        <authorList>
            <person name="Vogel A."/>
        </authorList>
    </citation>
    <scope>NUCLEOTIDE SEQUENCE [LARGE SCALE GENOMIC DNA]</scope>
</reference>
<organism evidence="2 3">
    <name type="scientific">Cuscuta campestris</name>
    <dbReference type="NCBI Taxonomy" id="132261"/>
    <lineage>
        <taxon>Eukaryota</taxon>
        <taxon>Viridiplantae</taxon>
        <taxon>Streptophyta</taxon>
        <taxon>Embryophyta</taxon>
        <taxon>Tracheophyta</taxon>
        <taxon>Spermatophyta</taxon>
        <taxon>Magnoliopsida</taxon>
        <taxon>eudicotyledons</taxon>
        <taxon>Gunneridae</taxon>
        <taxon>Pentapetalae</taxon>
        <taxon>asterids</taxon>
        <taxon>lamiids</taxon>
        <taxon>Solanales</taxon>
        <taxon>Convolvulaceae</taxon>
        <taxon>Cuscuteae</taxon>
        <taxon>Cuscuta</taxon>
        <taxon>Cuscuta subgen. Grammica</taxon>
        <taxon>Cuscuta sect. Cleistogrammica</taxon>
    </lineage>
</organism>
<dbReference type="OrthoDB" id="1915989at2759"/>
<feature type="compositionally biased region" description="Basic and acidic residues" evidence="1">
    <location>
        <begin position="538"/>
        <end position="551"/>
    </location>
</feature>
<evidence type="ECO:0008006" key="4">
    <source>
        <dbReference type="Google" id="ProtNLM"/>
    </source>
</evidence>
<dbReference type="Proteomes" id="UP000595140">
    <property type="component" value="Unassembled WGS sequence"/>
</dbReference>
<dbReference type="PANTHER" id="PTHR35696">
    <property type="entry name" value="ELECTRON CARRIER/IRON ION-BINDING PROTEIN"/>
    <property type="match status" value="1"/>
</dbReference>
<feature type="compositionally biased region" description="Polar residues" evidence="1">
    <location>
        <begin position="320"/>
        <end position="329"/>
    </location>
</feature>
<evidence type="ECO:0000313" key="3">
    <source>
        <dbReference type="Proteomes" id="UP000595140"/>
    </source>
</evidence>
<feature type="compositionally biased region" description="Basic and acidic residues" evidence="1">
    <location>
        <begin position="602"/>
        <end position="617"/>
    </location>
</feature>
<feature type="region of interest" description="Disordered" evidence="1">
    <location>
        <begin position="602"/>
        <end position="636"/>
    </location>
</feature>
<gene>
    <name evidence="2" type="ORF">CCAM_LOCUS12267</name>
</gene>
<keyword evidence="3" id="KW-1185">Reference proteome</keyword>
<name>A0A484L2F3_9ASTE</name>
<feature type="region of interest" description="Disordered" evidence="1">
    <location>
        <begin position="537"/>
        <end position="566"/>
    </location>
</feature>
<feature type="compositionally biased region" description="Basic and acidic residues" evidence="1">
    <location>
        <begin position="255"/>
        <end position="265"/>
    </location>
</feature>
<feature type="region of interest" description="Disordered" evidence="1">
    <location>
        <begin position="378"/>
        <end position="405"/>
    </location>
</feature>
<dbReference type="PANTHER" id="PTHR35696:SF1">
    <property type="entry name" value="ELECTRON CARRIER_IRON ION-BINDING PROTEIN"/>
    <property type="match status" value="1"/>
</dbReference>
<proteinExistence type="predicted"/>
<evidence type="ECO:0000256" key="1">
    <source>
        <dbReference type="SAM" id="MobiDB-lite"/>
    </source>
</evidence>
<accession>A0A484L2F3</accession>
<feature type="compositionally biased region" description="Polar residues" evidence="1">
    <location>
        <begin position="554"/>
        <end position="565"/>
    </location>
</feature>
<protein>
    <recommendedName>
        <fullName evidence="4">Retrotransposon Copia-like N-terminal domain-containing protein</fullName>
    </recommendedName>
</protein>
<feature type="region of interest" description="Disordered" evidence="1">
    <location>
        <begin position="303"/>
        <end position="329"/>
    </location>
</feature>
<sequence>MASNIPSSSAITKDTTAIQLHSKTHFPIKLASTNFVIWQRQVHSTLIGLDLLGYIDGTMVAPPMAIFGSPNPCYSIWFRQDQSIVGALLAAVMMLFNLSYPLQTPHTLYANELALIQNPISEEDHSVHVLNQVGDDYDSISSVALLRPTAISFTELGDILTDQERKLKSSDEAKSTIVATANYTQNLRASRSPAPVPHRDGGSTVFNDASMTGAKEIGTPMVADALCVPMATTKTVDTTAYRRLLGRLQTEQPEVDPRRGRDSGTEPRAAAAPPPKTDNPSNERRNGEIASLIIQVSSMAASSPSLNNSIADPSAAGVPSPSNINSTKNLRGLNKPKCIKCGNVARSRCPFQSCKSCCAKALNPCHIHVLKGQSNLPDKAPSFGSPAVDPQSTDTSHPGASHRPASFRQLSTNFAQFNNLQTPLKSRKPITRKDAQVINEWRFSKLKEFRDNNIEVENEAFDRYMQNVCLLEEVFGVDSSQDRQQNHDGSSSENPKPNPEGEAMVSRFKLQLKSNPVRIENSRKRMQSIVEKGLQKLRKLESGEATDKEDIPQNPETNNNKSPNAEWTLAMTDLTDRLNKARNEEDLKACWAMKTRLFNRRIEAEKPRESGDCREEASSSSSMEPTPETIGSPLKEIARYSPPKWFSITTIGQEELSELSTQFDSLEEIEEL</sequence>
<evidence type="ECO:0000313" key="2">
    <source>
        <dbReference type="EMBL" id="VFQ70491.1"/>
    </source>
</evidence>